<keyword evidence="2 8" id="KW-0813">Transport</keyword>
<dbReference type="InterPro" id="IPR000531">
    <property type="entry name" value="Beta-barrel_TonB"/>
</dbReference>
<feature type="domain" description="TonB-dependent receptor-like beta-barrel" evidence="10">
    <location>
        <begin position="194"/>
        <end position="634"/>
    </location>
</feature>
<dbReference type="InterPro" id="IPR036942">
    <property type="entry name" value="Beta-barrel_TonB_sf"/>
</dbReference>
<dbReference type="NCBIfam" id="TIGR01778">
    <property type="entry name" value="TonB-copper"/>
    <property type="match status" value="1"/>
</dbReference>
<reference evidence="12 13" key="1">
    <citation type="submission" date="2021-09" db="EMBL/GenBank/DDBJ databases">
        <title>Lysobacter sp. 13A isolated from the river sediment.</title>
        <authorList>
            <person name="Liu H."/>
            <person name="Li S."/>
            <person name="Mao S."/>
        </authorList>
    </citation>
    <scope>NUCLEOTIDE SEQUENCE [LARGE SCALE GENOMIC DNA]</scope>
    <source>
        <strain evidence="12 13">13A</strain>
    </source>
</reference>
<organism evidence="12 13">
    <name type="scientific">Novilysobacter selenitireducens</name>
    <dbReference type="NCBI Taxonomy" id="2872639"/>
    <lineage>
        <taxon>Bacteria</taxon>
        <taxon>Pseudomonadati</taxon>
        <taxon>Pseudomonadota</taxon>
        <taxon>Gammaproteobacteria</taxon>
        <taxon>Lysobacterales</taxon>
        <taxon>Lysobacteraceae</taxon>
        <taxon>Novilysobacter</taxon>
    </lineage>
</organism>
<dbReference type="PANTHER" id="PTHR30069">
    <property type="entry name" value="TONB-DEPENDENT OUTER MEMBRANE RECEPTOR"/>
    <property type="match status" value="1"/>
</dbReference>
<keyword evidence="7 8" id="KW-0998">Cell outer membrane</keyword>
<dbReference type="Pfam" id="PF07715">
    <property type="entry name" value="Plug"/>
    <property type="match status" value="1"/>
</dbReference>
<evidence type="ECO:0000256" key="6">
    <source>
        <dbReference type="ARBA" id="ARBA00023136"/>
    </source>
</evidence>
<evidence type="ECO:0000313" key="12">
    <source>
        <dbReference type="EMBL" id="MBZ4040000.1"/>
    </source>
</evidence>
<keyword evidence="4 8" id="KW-0812">Transmembrane</keyword>
<keyword evidence="3 8" id="KW-1134">Transmembrane beta strand</keyword>
<protein>
    <submittedName>
        <fullName evidence="12">TonB-dependent copper receptor</fullName>
    </submittedName>
</protein>
<dbReference type="CDD" id="cd01347">
    <property type="entry name" value="ligand_gated_channel"/>
    <property type="match status" value="1"/>
</dbReference>
<gene>
    <name evidence="12" type="ORF">K6753_10715</name>
</gene>
<evidence type="ECO:0000256" key="4">
    <source>
        <dbReference type="ARBA" id="ARBA00022692"/>
    </source>
</evidence>
<dbReference type="InterPro" id="IPR010100">
    <property type="entry name" value="TonB-dep_Cu_rcpt"/>
</dbReference>
<feature type="domain" description="TonB-dependent receptor plug" evidence="11">
    <location>
        <begin position="55"/>
        <end position="142"/>
    </location>
</feature>
<evidence type="ECO:0000256" key="7">
    <source>
        <dbReference type="ARBA" id="ARBA00023237"/>
    </source>
</evidence>
<evidence type="ECO:0000256" key="3">
    <source>
        <dbReference type="ARBA" id="ARBA00022452"/>
    </source>
</evidence>
<keyword evidence="13" id="KW-1185">Reference proteome</keyword>
<dbReference type="InterPro" id="IPR012910">
    <property type="entry name" value="Plug_dom"/>
</dbReference>
<dbReference type="Pfam" id="PF00593">
    <property type="entry name" value="TonB_dep_Rec_b-barrel"/>
    <property type="match status" value="1"/>
</dbReference>
<keyword evidence="5 9" id="KW-0798">TonB box</keyword>
<evidence type="ECO:0000256" key="5">
    <source>
        <dbReference type="ARBA" id="ARBA00023077"/>
    </source>
</evidence>
<proteinExistence type="inferred from homology"/>
<dbReference type="InterPro" id="IPR039426">
    <property type="entry name" value="TonB-dep_rcpt-like"/>
</dbReference>
<evidence type="ECO:0000256" key="1">
    <source>
        <dbReference type="ARBA" id="ARBA00004571"/>
    </source>
</evidence>
<dbReference type="Proteomes" id="UP001430954">
    <property type="component" value="Unassembled WGS sequence"/>
</dbReference>
<dbReference type="PANTHER" id="PTHR30069:SF49">
    <property type="entry name" value="OUTER MEMBRANE PROTEIN C"/>
    <property type="match status" value="1"/>
</dbReference>
<evidence type="ECO:0000259" key="11">
    <source>
        <dbReference type="Pfam" id="PF07715"/>
    </source>
</evidence>
<sequence>MIGALLAAPGALAATAAEAPTADPVQIQTVVVYGVAPSSALTFETDPRLPRQPVPASDGSDYLRTIPGFNAVRNGGTNSDPVLRGMFGSRLNLLAGEGATHGACPSRMDNAMSYVAPETFDRLVVVKGPQTVLWGPGASAGTVRFEREAPYFPEPGMEGSGSALVGSFGRRDQALDVSAGASRGFARISANQSRADDYRDGDGRRVPSAWDKWNADAAVGWTPTDALLVQAGVGRGDGQARYAGRAMDGSQFDRESTHLRVEHRDLPGDLGTVEARLYRNTVDHVMDNYTLRAPNPAGPMPMPMASNVSRTSQGGRIVMDADTGSFQWTVGVDGQDSTHRQRSAAGRGAYLARPWLEDARLRSIGGFAEVTWHHDDDARLIAGARLDRATAVDQRPMSRGMMPMPNPTFRQARRETLPAGFVRWEDTAGQVQWFAGLGHVQRMPDYWELFSPTMGPAGAPNAFAGIQPERTTQLDIGLEHRGDRAKTWVSAYAGRIADYVLLDYPMASGMAPTTRARNVDARIHGAEAGIEVEATPALKLEGSLAWSWGQNRTDDRPLPQMPPLEARLSASYARDQWTFGGLVRAAAHQDRVSIGQGNVTGRDIGPSAGFAVLALNAAYRFNEHAQVTVGVDNLLDRTYSEHLNLAGSADFGFPADATRIKEPGRNLWMKADFRF</sequence>
<dbReference type="SUPFAM" id="SSF56935">
    <property type="entry name" value="Porins"/>
    <property type="match status" value="1"/>
</dbReference>
<dbReference type="Gene3D" id="2.40.170.20">
    <property type="entry name" value="TonB-dependent receptor, beta-barrel domain"/>
    <property type="match status" value="1"/>
</dbReference>
<name>A0ABS7T7Z6_9GAMM</name>
<dbReference type="PROSITE" id="PS52016">
    <property type="entry name" value="TONB_DEPENDENT_REC_3"/>
    <property type="match status" value="1"/>
</dbReference>
<evidence type="ECO:0000256" key="2">
    <source>
        <dbReference type="ARBA" id="ARBA00022448"/>
    </source>
</evidence>
<comment type="subcellular location">
    <subcellularLocation>
        <location evidence="1 8">Cell outer membrane</location>
        <topology evidence="1 8">Multi-pass membrane protein</topology>
    </subcellularLocation>
</comment>
<dbReference type="EMBL" id="JAINZW010000004">
    <property type="protein sequence ID" value="MBZ4040000.1"/>
    <property type="molecule type" value="Genomic_DNA"/>
</dbReference>
<evidence type="ECO:0000256" key="8">
    <source>
        <dbReference type="PROSITE-ProRule" id="PRU01360"/>
    </source>
</evidence>
<accession>A0ABS7T7Z6</accession>
<evidence type="ECO:0000259" key="10">
    <source>
        <dbReference type="Pfam" id="PF00593"/>
    </source>
</evidence>
<comment type="similarity">
    <text evidence="8 9">Belongs to the TonB-dependent receptor family.</text>
</comment>
<evidence type="ECO:0000256" key="9">
    <source>
        <dbReference type="RuleBase" id="RU003357"/>
    </source>
</evidence>
<dbReference type="Gene3D" id="2.170.130.10">
    <property type="entry name" value="TonB-dependent receptor, plug domain"/>
    <property type="match status" value="1"/>
</dbReference>
<keyword evidence="12" id="KW-0675">Receptor</keyword>
<evidence type="ECO:0000313" key="13">
    <source>
        <dbReference type="Proteomes" id="UP001430954"/>
    </source>
</evidence>
<dbReference type="InterPro" id="IPR037066">
    <property type="entry name" value="Plug_dom_sf"/>
</dbReference>
<keyword evidence="6 8" id="KW-0472">Membrane</keyword>
<comment type="caution">
    <text evidence="12">The sequence shown here is derived from an EMBL/GenBank/DDBJ whole genome shotgun (WGS) entry which is preliminary data.</text>
</comment>